<comment type="caution">
    <text evidence="1">The sequence shown here is derived from an EMBL/GenBank/DDBJ whole genome shotgun (WGS) entry which is preliminary data.</text>
</comment>
<name>A0A930BS37_9RHOO</name>
<dbReference type="EMBL" id="JABZMI010000150">
    <property type="protein sequence ID" value="MBF1165094.1"/>
    <property type="molecule type" value="Genomic_DNA"/>
</dbReference>
<protein>
    <submittedName>
        <fullName evidence="1">Kinetoplast-associated protein</fullName>
    </submittedName>
</protein>
<evidence type="ECO:0000313" key="2">
    <source>
        <dbReference type="Proteomes" id="UP000718593"/>
    </source>
</evidence>
<gene>
    <name evidence="1" type="ORF">HXL68_08640</name>
</gene>
<proteinExistence type="predicted"/>
<organism evidence="1 2">
    <name type="scientific">Dechloromonas agitata</name>
    <dbReference type="NCBI Taxonomy" id="73030"/>
    <lineage>
        <taxon>Bacteria</taxon>
        <taxon>Pseudomonadati</taxon>
        <taxon>Pseudomonadota</taxon>
        <taxon>Betaproteobacteria</taxon>
        <taxon>Rhodocyclales</taxon>
        <taxon>Azonexaceae</taxon>
        <taxon>Dechloromonas</taxon>
    </lineage>
</organism>
<evidence type="ECO:0000313" key="1">
    <source>
        <dbReference type="EMBL" id="MBF1165094.1"/>
    </source>
</evidence>
<dbReference type="AlphaFoldDB" id="A0A930BS37"/>
<sequence length="218" mass="24040">MAFEARDTLQPRLQEARNVERAIAAATLEGKDIAQLAGELDRLQQLKRQATDAQIDLNGRIRAALTPEQYGQLLRLAQSMPDAGPGVIPGKDGMTPAAALVLPDYALISPRHLPHLMNFIGQLSLDAARRQSLEQYADQTVRPNLLPLLREAQQLEQAIGRAVLDGEGQSTVVGQLDRLLQLKRQAAEIHIRCIAQVRQILPADQYSQLLALARETRP</sequence>
<reference evidence="1" key="1">
    <citation type="submission" date="2020-04" db="EMBL/GenBank/DDBJ databases">
        <title>Deep metagenomics examines the oral microbiome during advanced dental caries in children, revealing novel taxa and co-occurrences with host molecules.</title>
        <authorList>
            <person name="Baker J.L."/>
            <person name="Morton J.T."/>
            <person name="Dinis M."/>
            <person name="Alvarez R."/>
            <person name="Tran N.C."/>
            <person name="Knight R."/>
            <person name="Edlund A."/>
        </authorList>
    </citation>
    <scope>NUCLEOTIDE SEQUENCE</scope>
    <source>
        <strain evidence="1">JCVI_32_bin.24</strain>
    </source>
</reference>
<dbReference type="Proteomes" id="UP000718593">
    <property type="component" value="Unassembled WGS sequence"/>
</dbReference>
<accession>A0A930BS37</accession>